<proteinExistence type="predicted"/>
<dbReference type="Proteomes" id="UP001175604">
    <property type="component" value="Unassembled WGS sequence"/>
</dbReference>
<protein>
    <submittedName>
        <fullName evidence="1">Uncharacterized protein</fullName>
    </submittedName>
</protein>
<organism evidence="1 2">
    <name type="scientific">Bordetella petrii</name>
    <dbReference type="NCBI Taxonomy" id="94624"/>
    <lineage>
        <taxon>Bacteria</taxon>
        <taxon>Pseudomonadati</taxon>
        <taxon>Pseudomonadota</taxon>
        <taxon>Betaproteobacteria</taxon>
        <taxon>Burkholderiales</taxon>
        <taxon>Alcaligenaceae</taxon>
        <taxon>Bordetella</taxon>
    </lineage>
</organism>
<keyword evidence="2" id="KW-1185">Reference proteome</keyword>
<gene>
    <name evidence="1" type="ORF">QUC21_03835</name>
</gene>
<name>A0ABT7VYX8_9BORD</name>
<sequence>MARRLSFVDLVDLLEFSRLKVDPPARRAAAVRGGTVIGTLDWVPPGQWRGCADAGASDVYVCSTVAALQDAILLPKGTWLHVAPGPARPKGSSSRASAGAVRIQALRAGRHDRQSDPYLFVDLNALVRRVVVPAGAPPRLFELVKRVVMARVWVDVVRA</sequence>
<evidence type="ECO:0000313" key="2">
    <source>
        <dbReference type="Proteomes" id="UP001175604"/>
    </source>
</evidence>
<reference evidence="1" key="1">
    <citation type="submission" date="2023-06" db="EMBL/GenBank/DDBJ databases">
        <title>full genome analysis of Phenantherene degrader P3.</title>
        <authorList>
            <person name="Akbar A."/>
            <person name="Rahmeh R."/>
            <person name="Kishk M."/>
        </authorList>
    </citation>
    <scope>NUCLEOTIDE SEQUENCE</scope>
    <source>
        <strain evidence="1">P3</strain>
    </source>
</reference>
<evidence type="ECO:0000313" key="1">
    <source>
        <dbReference type="EMBL" id="MDM9558143.1"/>
    </source>
</evidence>
<dbReference type="RefSeq" id="WP_155808170.1">
    <property type="nucleotide sequence ID" value="NZ_JAUDJE010000002.1"/>
</dbReference>
<accession>A0ABT7VYX8</accession>
<dbReference type="EMBL" id="JAUDJE010000002">
    <property type="protein sequence ID" value="MDM9558143.1"/>
    <property type="molecule type" value="Genomic_DNA"/>
</dbReference>
<comment type="caution">
    <text evidence="1">The sequence shown here is derived from an EMBL/GenBank/DDBJ whole genome shotgun (WGS) entry which is preliminary data.</text>
</comment>